<evidence type="ECO:0000313" key="2">
    <source>
        <dbReference type="EMBL" id="OCL28026.1"/>
    </source>
</evidence>
<dbReference type="Gene3D" id="1.10.3210.10">
    <property type="entry name" value="Hypothetical protein af1432"/>
    <property type="match status" value="1"/>
</dbReference>
<sequence length="81" mass="9052">MESSSISKIDLHEFLESLIKGLESKDLYTSGHSERVAHLAEKIACKMELNPEEIFKIHIAGHLHDIGKKGIKGSVLNKKEN</sequence>
<dbReference type="PROSITE" id="PS51832">
    <property type="entry name" value="HD_GYP"/>
    <property type="match status" value="1"/>
</dbReference>
<dbReference type="CDD" id="cd00077">
    <property type="entry name" value="HDc"/>
    <property type="match status" value="1"/>
</dbReference>
<dbReference type="EMBL" id="LWDV01000006">
    <property type="protein sequence ID" value="OCL28026.1"/>
    <property type="molecule type" value="Genomic_DNA"/>
</dbReference>
<comment type="caution">
    <text evidence="2">The sequence shown here is derived from an EMBL/GenBank/DDBJ whole genome shotgun (WGS) entry which is preliminary data.</text>
</comment>
<reference evidence="2 3" key="2">
    <citation type="submission" date="2016-08" db="EMBL/GenBank/DDBJ databases">
        <title>Orenia metallireducens sp. nov. strain Z6, a Novel Metal-reducing Firmicute from the Deep Subsurface.</title>
        <authorList>
            <person name="Maxim B.I."/>
            <person name="Kenneth K."/>
            <person name="Flynn T.M."/>
            <person name="Oloughlin E.J."/>
            <person name="Locke R.A."/>
            <person name="Weber J.R."/>
            <person name="Egan S.M."/>
            <person name="Mackie R.I."/>
            <person name="Cann I.K."/>
        </authorList>
    </citation>
    <scope>NUCLEOTIDE SEQUENCE [LARGE SCALE GENOMIC DNA]</scope>
    <source>
        <strain evidence="2 3">Z6</strain>
    </source>
</reference>
<feature type="domain" description="HD-GYP" evidence="1">
    <location>
        <begin position="7"/>
        <end position="81"/>
    </location>
</feature>
<dbReference type="PANTHER" id="PTHR43155">
    <property type="entry name" value="CYCLIC DI-GMP PHOSPHODIESTERASE PA4108-RELATED"/>
    <property type="match status" value="1"/>
</dbReference>
<proteinExistence type="predicted"/>
<dbReference type="AlphaFoldDB" id="A0A1C0ACD6"/>
<dbReference type="Proteomes" id="UP000093514">
    <property type="component" value="Unassembled WGS sequence"/>
</dbReference>
<dbReference type="InterPro" id="IPR037522">
    <property type="entry name" value="HD_GYP_dom"/>
</dbReference>
<name>A0A1C0ACD6_9FIRM</name>
<organism evidence="2 3">
    <name type="scientific">Orenia metallireducens</name>
    <dbReference type="NCBI Taxonomy" id="1413210"/>
    <lineage>
        <taxon>Bacteria</taxon>
        <taxon>Bacillati</taxon>
        <taxon>Bacillota</taxon>
        <taxon>Clostridia</taxon>
        <taxon>Halanaerobiales</taxon>
        <taxon>Halobacteroidaceae</taxon>
        <taxon>Orenia</taxon>
    </lineage>
</organism>
<evidence type="ECO:0000313" key="3">
    <source>
        <dbReference type="Proteomes" id="UP000093514"/>
    </source>
</evidence>
<accession>A0A1C0ACD6</accession>
<dbReference type="InterPro" id="IPR003607">
    <property type="entry name" value="HD/PDEase_dom"/>
</dbReference>
<gene>
    <name evidence="2" type="ORF">U472_02165</name>
</gene>
<dbReference type="PANTHER" id="PTHR43155:SF2">
    <property type="entry name" value="CYCLIC DI-GMP PHOSPHODIESTERASE PA4108"/>
    <property type="match status" value="1"/>
</dbReference>
<dbReference type="SUPFAM" id="SSF109604">
    <property type="entry name" value="HD-domain/PDEase-like"/>
    <property type="match status" value="1"/>
</dbReference>
<protein>
    <recommendedName>
        <fullName evidence="1">HD-GYP domain-containing protein</fullName>
    </recommendedName>
</protein>
<dbReference type="RefSeq" id="WP_068715061.1">
    <property type="nucleotide sequence ID" value="NZ_LWDV01000006.1"/>
</dbReference>
<dbReference type="Pfam" id="PF01966">
    <property type="entry name" value="HD"/>
    <property type="match status" value="1"/>
</dbReference>
<reference evidence="3" key="1">
    <citation type="submission" date="2016-07" db="EMBL/GenBank/DDBJ databases">
        <authorList>
            <person name="Florea S."/>
            <person name="Webb J.S."/>
            <person name="Jaromczyk J."/>
            <person name="Schardl C.L."/>
        </authorList>
    </citation>
    <scope>NUCLEOTIDE SEQUENCE [LARGE SCALE GENOMIC DNA]</scope>
    <source>
        <strain evidence="3">Z6</strain>
    </source>
</reference>
<dbReference type="InterPro" id="IPR006674">
    <property type="entry name" value="HD_domain"/>
</dbReference>
<evidence type="ECO:0000259" key="1">
    <source>
        <dbReference type="PROSITE" id="PS51832"/>
    </source>
</evidence>
<keyword evidence="3" id="KW-1185">Reference proteome</keyword>